<proteinExistence type="predicted"/>
<dbReference type="AlphaFoldDB" id="A0A1F7F4F0"/>
<sequence length="554" mass="63632">MFNYCIKFCAMLLFLAILGWGEIPSSGTVQLGNPVYDFVERIVTRYAIDFQGVNSKPYTRSQIAMFISDIEACTKKNKSCRLSIVEKQELAYYKKEFSFDLAELDPTVRYDEKHIFFYNRTASGNKDDFLKIDLGFRDSAGYVSASGEEFISGCFYGGIYGSIHGILVQNEIQVASELNSENKYFSHDYNPIHGYPYNVFGNQDSTNKKSWDTFTSGIFFRKNRFLLSLAVDRMRWGPGEFVQLALSGNTPPMGTLKAETDFWRFHYIHTINMLKGYKYQKKYLYAHRLECVLPKKVTVGVNEMVVYGDNTNDGDTLHPGTTFQTRNFDLIYSIPFIPYYFAQHYSGDRDNMALSFDVTSTTIRNLKLYIELFLDDLISPVSFFDDWWSNKWAFTSGGRFIIPVLYPDMDICVEYTRIEPWVYTHFFGESHRYTHYGESLGANFGPNADALTISLGIRPSQKLNSHVLFQHSRKGQGNPGDAITDIHYLIPPAGLTAEKYNTKYFLGKNYQSTSIIGIDFSLRATRLLNIRLYGTQELTNNNERSALAVIDIYW</sequence>
<organism evidence="1 2">
    <name type="scientific">Candidatus Raymondbacteria bacterium RIFOXYD12_FULL_49_13</name>
    <dbReference type="NCBI Taxonomy" id="1817890"/>
    <lineage>
        <taxon>Bacteria</taxon>
        <taxon>Raymondiibacteriota</taxon>
    </lineage>
</organism>
<evidence type="ECO:0008006" key="3">
    <source>
        <dbReference type="Google" id="ProtNLM"/>
    </source>
</evidence>
<gene>
    <name evidence="1" type="ORF">A2519_15015</name>
</gene>
<comment type="caution">
    <text evidence="1">The sequence shown here is derived from an EMBL/GenBank/DDBJ whole genome shotgun (WGS) entry which is preliminary data.</text>
</comment>
<protein>
    <recommendedName>
        <fullName evidence="3">Capsule assembly Wzi family protein</fullName>
    </recommendedName>
</protein>
<reference evidence="1 2" key="1">
    <citation type="journal article" date="2016" name="Nat. Commun.">
        <title>Thousands of microbial genomes shed light on interconnected biogeochemical processes in an aquifer system.</title>
        <authorList>
            <person name="Anantharaman K."/>
            <person name="Brown C.T."/>
            <person name="Hug L.A."/>
            <person name="Sharon I."/>
            <person name="Castelle C.J."/>
            <person name="Probst A.J."/>
            <person name="Thomas B.C."/>
            <person name="Singh A."/>
            <person name="Wilkins M.J."/>
            <person name="Karaoz U."/>
            <person name="Brodie E.L."/>
            <person name="Williams K.H."/>
            <person name="Hubbard S.S."/>
            <person name="Banfield J.F."/>
        </authorList>
    </citation>
    <scope>NUCLEOTIDE SEQUENCE [LARGE SCALE GENOMIC DNA]</scope>
</reference>
<evidence type="ECO:0000313" key="1">
    <source>
        <dbReference type="EMBL" id="OGK01417.1"/>
    </source>
</evidence>
<evidence type="ECO:0000313" key="2">
    <source>
        <dbReference type="Proteomes" id="UP000179243"/>
    </source>
</evidence>
<dbReference type="InterPro" id="IPR038636">
    <property type="entry name" value="Wzi_sf"/>
</dbReference>
<name>A0A1F7F4F0_UNCRA</name>
<accession>A0A1F7F4F0</accession>
<dbReference type="Gene3D" id="2.40.160.130">
    <property type="entry name" value="Capsule assembly protein Wzi"/>
    <property type="match status" value="1"/>
</dbReference>
<dbReference type="Proteomes" id="UP000179243">
    <property type="component" value="Unassembled WGS sequence"/>
</dbReference>
<dbReference type="EMBL" id="MFYX01000126">
    <property type="protein sequence ID" value="OGK01417.1"/>
    <property type="molecule type" value="Genomic_DNA"/>
</dbReference>